<dbReference type="InterPro" id="IPR011008">
    <property type="entry name" value="Dimeric_a/b-barrel"/>
</dbReference>
<dbReference type="PRINTS" id="PR00033">
    <property type="entry name" value="HTHASNC"/>
</dbReference>
<accession>A0ABW1L174</accession>
<keyword evidence="2" id="KW-0238">DNA-binding</keyword>
<evidence type="ECO:0000259" key="4">
    <source>
        <dbReference type="PROSITE" id="PS50956"/>
    </source>
</evidence>
<dbReference type="PANTHER" id="PTHR30154:SF34">
    <property type="entry name" value="TRANSCRIPTIONAL REGULATOR AZLB"/>
    <property type="match status" value="1"/>
</dbReference>
<dbReference type="InterPro" id="IPR011991">
    <property type="entry name" value="ArsR-like_HTH"/>
</dbReference>
<evidence type="ECO:0000256" key="1">
    <source>
        <dbReference type="ARBA" id="ARBA00023015"/>
    </source>
</evidence>
<name>A0ABW1L174_9PROT</name>
<evidence type="ECO:0000256" key="2">
    <source>
        <dbReference type="ARBA" id="ARBA00023125"/>
    </source>
</evidence>
<dbReference type="InterPro" id="IPR019887">
    <property type="entry name" value="Tscrpt_reg_AsnC/Lrp_C"/>
</dbReference>
<dbReference type="PROSITE" id="PS50956">
    <property type="entry name" value="HTH_ASNC_2"/>
    <property type="match status" value="1"/>
</dbReference>
<gene>
    <name evidence="5" type="ORF">ACFMB1_14025</name>
</gene>
<evidence type="ECO:0000256" key="3">
    <source>
        <dbReference type="ARBA" id="ARBA00023163"/>
    </source>
</evidence>
<dbReference type="InterPro" id="IPR000485">
    <property type="entry name" value="AsnC-type_HTH_dom"/>
</dbReference>
<dbReference type="PROSITE" id="PS00519">
    <property type="entry name" value="HTH_ASNC_1"/>
    <property type="match status" value="1"/>
</dbReference>
<keyword evidence="6" id="KW-1185">Reference proteome</keyword>
<keyword evidence="3" id="KW-0804">Transcription</keyword>
<dbReference type="SMART" id="SM00344">
    <property type="entry name" value="HTH_ASNC"/>
    <property type="match status" value="1"/>
</dbReference>
<dbReference type="PANTHER" id="PTHR30154">
    <property type="entry name" value="LEUCINE-RESPONSIVE REGULATORY PROTEIN"/>
    <property type="match status" value="1"/>
</dbReference>
<dbReference type="Proteomes" id="UP001596116">
    <property type="component" value="Unassembled WGS sequence"/>
</dbReference>
<comment type="caution">
    <text evidence="5">The sequence shown here is derived from an EMBL/GenBank/DDBJ whole genome shotgun (WGS) entry which is preliminary data.</text>
</comment>
<dbReference type="Pfam" id="PF13412">
    <property type="entry name" value="HTH_24"/>
    <property type="match status" value="1"/>
</dbReference>
<dbReference type="Gene3D" id="3.30.70.920">
    <property type="match status" value="1"/>
</dbReference>
<feature type="domain" description="HTH asnC-type" evidence="4">
    <location>
        <begin position="2"/>
        <end position="63"/>
    </location>
</feature>
<evidence type="ECO:0000313" key="6">
    <source>
        <dbReference type="Proteomes" id="UP001596116"/>
    </source>
</evidence>
<dbReference type="SUPFAM" id="SSF46785">
    <property type="entry name" value="Winged helix' DNA-binding domain"/>
    <property type="match status" value="1"/>
</dbReference>
<dbReference type="Gene3D" id="1.10.10.10">
    <property type="entry name" value="Winged helix-like DNA-binding domain superfamily/Winged helix DNA-binding domain"/>
    <property type="match status" value="1"/>
</dbReference>
<proteinExistence type="predicted"/>
<reference evidence="5 6" key="1">
    <citation type="submission" date="2024-09" db="EMBL/GenBank/DDBJ databases">
        <authorList>
            <person name="Zhang Z.-H."/>
        </authorList>
    </citation>
    <scope>NUCLEOTIDE SEQUENCE [LARGE SCALE GENOMIC DNA]</scope>
    <source>
        <strain evidence="5 6">HHTR114</strain>
    </source>
</reference>
<dbReference type="CDD" id="cd00090">
    <property type="entry name" value="HTH_ARSR"/>
    <property type="match status" value="1"/>
</dbReference>
<dbReference type="SUPFAM" id="SSF54909">
    <property type="entry name" value="Dimeric alpha+beta barrel"/>
    <property type="match status" value="1"/>
</dbReference>
<dbReference type="InterPro" id="IPR019888">
    <property type="entry name" value="Tscrpt_reg_AsnC-like"/>
</dbReference>
<sequence length="153" mass="16574">MIDETDKKILMLLQENGRLTNAEIADQVGLSVSAAHRRVKQLEASGVIKGYGAKVDRAEAGLTVLAYVFIKLDSHAEDHLSAFEKQIKQMDEVVSCSAVSGGGDYILQVVAQDMDRFAEVALKKLVRLPGVKDSSSHFVLSTMKEAAGWPLSA</sequence>
<dbReference type="InterPro" id="IPR036390">
    <property type="entry name" value="WH_DNA-bd_sf"/>
</dbReference>
<dbReference type="Pfam" id="PF01037">
    <property type="entry name" value="AsnC_trans_reg"/>
    <property type="match status" value="1"/>
</dbReference>
<keyword evidence="1" id="KW-0805">Transcription regulation</keyword>
<organism evidence="5 6">
    <name type="scientific">Hyphococcus aureus</name>
    <dbReference type="NCBI Taxonomy" id="2666033"/>
    <lineage>
        <taxon>Bacteria</taxon>
        <taxon>Pseudomonadati</taxon>
        <taxon>Pseudomonadota</taxon>
        <taxon>Alphaproteobacteria</taxon>
        <taxon>Parvularculales</taxon>
        <taxon>Parvularculaceae</taxon>
        <taxon>Hyphococcus</taxon>
    </lineage>
</organism>
<evidence type="ECO:0000313" key="5">
    <source>
        <dbReference type="EMBL" id="MFC6036672.1"/>
    </source>
</evidence>
<protein>
    <submittedName>
        <fullName evidence="5">Lrp/AsnC family transcriptional regulator</fullName>
    </submittedName>
</protein>
<dbReference type="EMBL" id="JBHPON010000002">
    <property type="protein sequence ID" value="MFC6036672.1"/>
    <property type="molecule type" value="Genomic_DNA"/>
</dbReference>
<dbReference type="RefSeq" id="WP_379882086.1">
    <property type="nucleotide sequence ID" value="NZ_JBHPON010000002.1"/>
</dbReference>
<dbReference type="InterPro" id="IPR036388">
    <property type="entry name" value="WH-like_DNA-bd_sf"/>
</dbReference>
<dbReference type="InterPro" id="IPR019885">
    <property type="entry name" value="Tscrpt_reg_HTH_AsnC-type_CS"/>
</dbReference>